<evidence type="ECO:0000313" key="2">
    <source>
        <dbReference type="EMBL" id="BAD17163.1"/>
    </source>
</evidence>
<reference evidence="3" key="3">
    <citation type="journal article" date="2006" name="Nucleic Acids Res.">
        <title>The Rice Annotation Project Database (RAP-DB): hub for Oryza sativa ssp. japonica genome information.</title>
        <authorList>
            <person name="Ohyanagi H."/>
            <person name="Tanaka T."/>
            <person name="Sakai H."/>
            <person name="Shigemoto Y."/>
            <person name="Yamaguchi K."/>
            <person name="Habara T."/>
            <person name="Fujii Y."/>
            <person name="Antonio B.A."/>
            <person name="Nagamura Y."/>
            <person name="Imanishi T."/>
            <person name="Ikeo K."/>
            <person name="Itoh T."/>
            <person name="Gojobori T."/>
            <person name="Sasaki T."/>
        </authorList>
    </citation>
    <scope>NUCLEOTIDE SEQUENCE</scope>
</reference>
<reference evidence="3" key="8">
    <citation type="submission" date="2012-08" db="EMBL/GenBank/DDBJ databases">
        <title>The Second Rice Annotation Project Meeting (RAP2).</title>
        <authorList>
            <consortium name="The Rice Annotation Project (RAP)"/>
        </authorList>
    </citation>
    <scope>NUCLEOTIDE SEQUENCE</scope>
</reference>
<dbReference type="EMBL" id="AP008208">
    <property type="protein sequence ID" value="BAF08655.1"/>
    <property type="molecule type" value="Genomic_DNA"/>
</dbReference>
<gene>
    <name evidence="3" type="ordered locus">Os02g0438700</name>
    <name evidence="2" type="ORF">OJ1570_H12.9-1</name>
</gene>
<protein>
    <submittedName>
        <fullName evidence="3">Os02g0438700 protein</fullName>
    </submittedName>
</protein>
<dbReference type="Gramene" id="Os02t0438700-02">
    <property type="protein sequence ID" value="Os02t0438700-02"/>
    <property type="gene ID" value="Os02g0438700"/>
</dbReference>
<proteinExistence type="predicted"/>
<dbReference type="KEGG" id="dosa:Os02g0438700"/>
<sequence length="95" mass="10015">MLSSLLGPSLHPAPPSGRGRRCCRCSVRGAPDLSAGRRGGGGVVAAACRRWEERRGRGLGGRRRVPPRRPSAGAALAAALCRRVSKQEFGNNKRG</sequence>
<reference evidence="2" key="1">
    <citation type="submission" date="2002-03" db="EMBL/GenBank/DDBJ databases">
        <title>Oryza sativa nipponbare(GA3) genomic DNA, chromosome 2, BAC clone:OJ1570_H12.</title>
        <authorList>
            <person name="Sasaki T."/>
            <person name="Matsumoto T."/>
            <person name="Yamamoto K."/>
        </authorList>
    </citation>
    <scope>NUCLEOTIDE SEQUENCE</scope>
</reference>
<organism evidence="3 4">
    <name type="scientific">Oryza sativa subsp. japonica</name>
    <name type="common">Rice</name>
    <dbReference type="NCBI Taxonomy" id="39947"/>
    <lineage>
        <taxon>Eukaryota</taxon>
        <taxon>Viridiplantae</taxon>
        <taxon>Streptophyta</taxon>
        <taxon>Embryophyta</taxon>
        <taxon>Tracheophyta</taxon>
        <taxon>Spermatophyta</taxon>
        <taxon>Magnoliopsida</taxon>
        <taxon>Liliopsida</taxon>
        <taxon>Poales</taxon>
        <taxon>Poaceae</taxon>
        <taxon>BOP clade</taxon>
        <taxon>Oryzoideae</taxon>
        <taxon>Oryzeae</taxon>
        <taxon>Oryzinae</taxon>
        <taxon>Oryza</taxon>
        <taxon>Oryza sativa</taxon>
    </lineage>
</organism>
<reference evidence="3" key="7">
    <citation type="submission" date="2012-08" db="EMBL/GenBank/DDBJ databases">
        <title>Oryza sativa nipponbare(GA3) genomic DNA, chromosome 2.</title>
        <authorList>
            <consortium name="IRGSP(International Rice Genome Sequencing Project)"/>
        </authorList>
    </citation>
    <scope>NUCLEOTIDE SEQUENCE</scope>
</reference>
<evidence type="ECO:0000256" key="1">
    <source>
        <dbReference type="SAM" id="MobiDB-lite"/>
    </source>
</evidence>
<dbReference type="EMBL" id="AP004856">
    <property type="protein sequence ID" value="BAD17163.1"/>
    <property type="molecule type" value="Genomic_DNA"/>
</dbReference>
<accession>Q0E1I3</accession>
<dbReference type="AlphaFoldDB" id="Q0E1I3"/>
<evidence type="ECO:0000313" key="4">
    <source>
        <dbReference type="Proteomes" id="UP000000763"/>
    </source>
</evidence>
<reference evidence="3" key="5">
    <citation type="journal article" date="2008" name="Nucleic Acids Res.">
        <title>The Rice Annotation Project Database (RAP-DB): 2008 update.</title>
        <authorList>
            <consortium name="The Rice Annotation Project (RAP)"/>
            <person name="Tanaka T."/>
            <person name="Antonio B.A."/>
            <person name="Kikuchi S."/>
            <person name="Matsumoto T."/>
            <person name="Nagamura Y."/>
            <person name="Numa H."/>
            <person name="Sakai H."/>
            <person name="Wu J."/>
            <person name="Itoh T."/>
            <person name="Sasaki T."/>
            <person name="Aono R."/>
            <person name="Fujii Y."/>
            <person name="Habara T."/>
            <person name="Harada E."/>
            <person name="Kanno M."/>
            <person name="Kawahara Y."/>
            <person name="Kawashima H."/>
            <person name="Kubooka H."/>
            <person name="Matsuya A."/>
            <person name="Nakaoka H."/>
            <person name="Saichi N."/>
            <person name="Sanbonmatsu R."/>
            <person name="Sato Y."/>
            <person name="Shinso Y."/>
            <person name="Suzuki M."/>
            <person name="Takeda J."/>
            <person name="Tanino M."/>
            <person name="Todokoro F."/>
            <person name="Yamaguchi K."/>
            <person name="Yamamoto N."/>
            <person name="Yamasaki C."/>
            <person name="Imanishi T."/>
            <person name="Okido T."/>
            <person name="Tada M."/>
            <person name="Ikeo K."/>
            <person name="Tateno Y."/>
            <person name="Gojobori T."/>
            <person name="Lin Y.C."/>
            <person name="Wei F.J."/>
            <person name="Hsing Y.I."/>
            <person name="Zhao Q."/>
            <person name="Han B."/>
            <person name="Kramer M.R."/>
            <person name="McCombie R.W."/>
            <person name="Lonsdale D."/>
            <person name="O'Donovan C.C."/>
            <person name="Whitfield E.J."/>
            <person name="Apweiler R."/>
            <person name="Koyanagi K.O."/>
            <person name="Khurana J.P."/>
            <person name="Raghuvanshi S."/>
            <person name="Singh N.K."/>
            <person name="Tyagi A.K."/>
            <person name="Haberer G."/>
            <person name="Fujisawa M."/>
            <person name="Hosokawa S."/>
            <person name="Ito Y."/>
            <person name="Ikawa H."/>
            <person name="Shibata M."/>
            <person name="Yamamoto M."/>
            <person name="Bruskiewich R.M."/>
            <person name="Hoen D.R."/>
            <person name="Bureau TE."/>
            <person name="Namiki N."/>
            <person name="Ohyanagi H."/>
            <person name="Sakai Y."/>
            <person name="Nobushima S."/>
            <person name="Sakata K."/>
            <person name="Barrero R.A."/>
            <person name="Sato Y."/>
            <person name="Souvorov A."/>
            <person name="Smith-White B."/>
            <person name="Tatusova T."/>
            <person name="An S."/>
            <person name="An G."/>
            <person name="OOta S."/>
            <person name="Fuks G."/>
            <person name="Messing J."/>
            <person name="Christie K.R."/>
            <person name="Lieberherr D."/>
            <person name="Kim H."/>
            <person name="Zuccolo A."/>
            <person name="Wing R.A."/>
            <person name="Nobuta K."/>
            <person name="Green P.J."/>
            <person name="Lu C."/>
            <person name="Meyers BC."/>
            <person name="Chaparro C."/>
            <person name="Piegu B."/>
            <person name="Panaud O."/>
            <person name="Echeverria M."/>
        </authorList>
    </citation>
    <scope>NUCLEOTIDE SEQUENCE</scope>
</reference>
<reference evidence="3" key="4">
    <citation type="journal article" date="2007" name="Genome Res.">
        <title>Curated Genome Annotation of Oryza sativa ssp. japonica and Comparative Genome Analysis with Arabidopsis thaliana.</title>
        <authorList>
            <consortium name="The Rice Annotation Project (RAP)"/>
            <person name="Itoh T."/>
            <person name="Tanaka T."/>
            <person name="Barrero R.A."/>
            <person name="Yamasaki C."/>
            <person name="Fujii Y."/>
            <person name="Hilton P.B."/>
            <person name="Antonio B.A."/>
            <person name="Aono H."/>
            <person name="Apweiler R."/>
            <person name="Bruskiewich R."/>
            <person name="Bureau T."/>
            <person name="Burr F."/>
            <person name="Costa de Oliveira A."/>
            <person name="Fuks G."/>
            <person name="Habara T."/>
            <person name="Haberer G."/>
            <person name="Han B."/>
            <person name="Harada E."/>
            <person name="Hiraki A.T."/>
            <person name="Hirochika H."/>
            <person name="Hoen D."/>
            <person name="Hokari H."/>
            <person name="Hosokawa S."/>
            <person name="Hsing Y."/>
            <person name="Ikawa H."/>
            <person name="Ikeo K."/>
            <person name="Imanishi T."/>
            <person name="Ito Y."/>
            <person name="Jaiswal P."/>
            <person name="Kanno M."/>
            <person name="Kawahara Y."/>
            <person name="Kawamura T."/>
            <person name="Kawashima H."/>
            <person name="Khurana J.P."/>
            <person name="Kikuchi S."/>
            <person name="Komatsu S."/>
            <person name="Koyanagi K.O."/>
            <person name="Kubooka H."/>
            <person name="Lieberherr D."/>
            <person name="Lin Y.C."/>
            <person name="Lonsdale D."/>
            <person name="Matsumoto T."/>
            <person name="Matsuya A."/>
            <person name="McCombie W.R."/>
            <person name="Messing J."/>
            <person name="Miyao A."/>
            <person name="Mulder N."/>
            <person name="Nagamura Y."/>
            <person name="Nam J."/>
            <person name="Namiki N."/>
            <person name="Numa H."/>
            <person name="Nurimoto S."/>
            <person name="O'donovan C."/>
            <person name="Ohyanagi H."/>
            <person name="Okido T."/>
            <person name="Oota S."/>
            <person name="Osato N."/>
            <person name="Palmer L.E."/>
            <person name="Quetier F."/>
            <person name="Raghuvanshi S."/>
            <person name="Saichi N."/>
            <person name="Sakai H."/>
            <person name="Sakai Y."/>
            <person name="Sakata K."/>
            <person name="Sakurai T."/>
            <person name="Sato F."/>
            <person name="Sato Y."/>
            <person name="Schoof H."/>
            <person name="Seki M."/>
            <person name="Shibata M."/>
            <person name="Shimizu Y."/>
            <person name="Shinozaki K."/>
            <person name="Shinso Y."/>
            <person name="Singh N.K."/>
            <person name="Smith-White B."/>
            <person name="Takeda J."/>
            <person name="Tanino M."/>
            <person name="Tatusova T."/>
            <person name="Thongjuea S."/>
            <person name="Todokoro F."/>
            <person name="Tsugane M."/>
            <person name="Tyagi A.K."/>
            <person name="Vanavichit A."/>
            <person name="Wang A."/>
            <person name="Wing R.A."/>
            <person name="Yamaguchi K."/>
            <person name="Yamamoto M."/>
            <person name="Yamamoto N."/>
            <person name="Yu Y."/>
            <person name="Zhang H."/>
            <person name="Zhao Q."/>
            <person name="Higo K."/>
            <person name="Burr B."/>
            <person name="Gojobori T."/>
            <person name="Sasaki T."/>
        </authorList>
    </citation>
    <scope>NUCLEOTIDE SEQUENCE</scope>
</reference>
<feature type="region of interest" description="Disordered" evidence="1">
    <location>
        <begin position="1"/>
        <end position="21"/>
    </location>
</feature>
<dbReference type="Proteomes" id="UP000000763">
    <property type="component" value="Chromosome 2"/>
</dbReference>
<reference evidence="4" key="6">
    <citation type="journal article" date="2008" name="Nucleic Acids Res.">
        <title>The rice annotation project database (RAP-DB): 2008 update.</title>
        <authorList>
            <consortium name="The rice annotation project (RAP)"/>
        </authorList>
    </citation>
    <scope>GENOME REANNOTATION</scope>
    <source>
        <strain evidence="4">cv. Nipponbare</strain>
    </source>
</reference>
<name>Q0E1I3_ORYSJ</name>
<reference evidence="3 4" key="2">
    <citation type="journal article" date="2005" name="Nature">
        <title>The map-based sequence of the rice genome.</title>
        <authorList>
            <consortium name="International rice genome sequencing project (IRGSP)"/>
            <person name="Matsumoto T."/>
            <person name="Wu J."/>
            <person name="Kanamori H."/>
            <person name="Katayose Y."/>
            <person name="Fujisawa M."/>
            <person name="Namiki N."/>
            <person name="Mizuno H."/>
            <person name="Yamamoto K."/>
            <person name="Antonio B.A."/>
            <person name="Baba T."/>
            <person name="Sakata K."/>
            <person name="Nagamura Y."/>
            <person name="Aoki H."/>
            <person name="Arikawa K."/>
            <person name="Arita K."/>
            <person name="Bito T."/>
            <person name="Chiden Y."/>
            <person name="Fujitsuka N."/>
            <person name="Fukunaka R."/>
            <person name="Hamada M."/>
            <person name="Harada C."/>
            <person name="Hayashi A."/>
            <person name="Hijishita S."/>
            <person name="Honda M."/>
            <person name="Hosokawa S."/>
            <person name="Ichikawa Y."/>
            <person name="Idonuma A."/>
            <person name="Iijima M."/>
            <person name="Ikeda M."/>
            <person name="Ikeno M."/>
            <person name="Ito K."/>
            <person name="Ito S."/>
            <person name="Ito T."/>
            <person name="Ito Y."/>
            <person name="Ito Y."/>
            <person name="Iwabuchi A."/>
            <person name="Kamiya K."/>
            <person name="Karasawa W."/>
            <person name="Kurita K."/>
            <person name="Katagiri S."/>
            <person name="Kikuta A."/>
            <person name="Kobayashi H."/>
            <person name="Kobayashi N."/>
            <person name="Machita K."/>
            <person name="Maehara T."/>
            <person name="Masukawa M."/>
            <person name="Mizubayashi T."/>
            <person name="Mukai Y."/>
            <person name="Nagasaki H."/>
            <person name="Nagata Y."/>
            <person name="Naito S."/>
            <person name="Nakashima M."/>
            <person name="Nakama Y."/>
            <person name="Nakamichi Y."/>
            <person name="Nakamura M."/>
            <person name="Meguro A."/>
            <person name="Negishi M."/>
            <person name="Ohta I."/>
            <person name="Ohta T."/>
            <person name="Okamoto M."/>
            <person name="Ono N."/>
            <person name="Saji S."/>
            <person name="Sakaguchi M."/>
            <person name="Sakai K."/>
            <person name="Shibata M."/>
            <person name="Shimokawa T."/>
            <person name="Song J."/>
            <person name="Takazaki Y."/>
            <person name="Terasawa K."/>
            <person name="Tsugane M."/>
            <person name="Tsuji K."/>
            <person name="Ueda S."/>
            <person name="Waki K."/>
            <person name="Yamagata H."/>
            <person name="Yamamoto M."/>
            <person name="Yamamoto S."/>
            <person name="Yamane H."/>
            <person name="Yoshiki S."/>
            <person name="Yoshihara R."/>
            <person name="Yukawa K."/>
            <person name="Zhong H."/>
            <person name="Yano M."/>
            <person name="Yuan Q."/>
            <person name="Ouyang S."/>
            <person name="Liu J."/>
            <person name="Jones K.M."/>
            <person name="Gansberger K."/>
            <person name="Moffat K."/>
            <person name="Hill J."/>
            <person name="Bera J."/>
            <person name="Fadrosh D."/>
            <person name="Jin S."/>
            <person name="Johri S."/>
            <person name="Kim M."/>
            <person name="Overton L."/>
            <person name="Reardon M."/>
            <person name="Tsitrin T."/>
            <person name="Vuong H."/>
            <person name="Weaver B."/>
            <person name="Ciecko A."/>
            <person name="Tallon L."/>
            <person name="Jackson J."/>
            <person name="Pai G."/>
            <person name="Aken S.V."/>
            <person name="Utterback T."/>
            <person name="Reidmuller S."/>
            <person name="Feldblyum T."/>
            <person name="Hsiao J."/>
            <person name="Zismann V."/>
            <person name="Iobst S."/>
            <person name="de Vazeille A.R."/>
            <person name="Buell C.R."/>
            <person name="Ying K."/>
            <person name="Li Y."/>
            <person name="Lu T."/>
            <person name="Huang Y."/>
            <person name="Zhao Q."/>
            <person name="Feng Q."/>
            <person name="Zhang L."/>
            <person name="Zhu J."/>
            <person name="Weng Q."/>
            <person name="Mu J."/>
            <person name="Lu Y."/>
            <person name="Fan D."/>
            <person name="Liu Y."/>
            <person name="Guan J."/>
            <person name="Zhang Y."/>
            <person name="Yu S."/>
            <person name="Liu X."/>
            <person name="Zhang Y."/>
            <person name="Hong G."/>
            <person name="Han B."/>
            <person name="Choisne N."/>
            <person name="Demange N."/>
            <person name="Orjeda G."/>
            <person name="Samain S."/>
            <person name="Cattolico L."/>
            <person name="Pelletier E."/>
            <person name="Couloux A."/>
            <person name="Segurens B."/>
            <person name="Wincker P."/>
            <person name="D'Hont A."/>
            <person name="Scarpelli C."/>
            <person name="Weissenbach J."/>
            <person name="Salanoubat M."/>
            <person name="Quetier F."/>
            <person name="Yu Y."/>
            <person name="Kim H.R."/>
            <person name="Rambo T."/>
            <person name="Currie J."/>
            <person name="Collura K."/>
            <person name="Luo M."/>
            <person name="Yang T."/>
            <person name="Ammiraju J.S.S."/>
            <person name="Engler F."/>
            <person name="Soderlund C."/>
            <person name="Wing R.A."/>
            <person name="Palmer L.E."/>
            <person name="de la Bastide M."/>
            <person name="Spiegel L."/>
            <person name="Nascimento L."/>
            <person name="Zutavern T."/>
            <person name="O'Shaughnessy A."/>
            <person name="Dike S."/>
            <person name="Dedhia N."/>
            <person name="Preston R."/>
            <person name="Balija V."/>
            <person name="McCombie W.R."/>
            <person name="Chow T."/>
            <person name="Chen H."/>
            <person name="Chung M."/>
            <person name="Chen C."/>
            <person name="Shaw J."/>
            <person name="Wu H."/>
            <person name="Hsiao K."/>
            <person name="Chao Y."/>
            <person name="Chu M."/>
            <person name="Cheng C."/>
            <person name="Hour A."/>
            <person name="Lee P."/>
            <person name="Lin S."/>
            <person name="Lin Y."/>
            <person name="Liou J."/>
            <person name="Liu S."/>
            <person name="Hsing Y."/>
            <person name="Raghuvanshi S."/>
            <person name="Mohanty A."/>
            <person name="Bharti A.K."/>
            <person name="Gaur A."/>
            <person name="Gupta V."/>
            <person name="Kumar D."/>
            <person name="Ravi V."/>
            <person name="Vij S."/>
            <person name="Kapur A."/>
            <person name="Khurana P."/>
            <person name="Khurana P."/>
            <person name="Khurana J.P."/>
            <person name="Tyagi A.K."/>
            <person name="Gaikwad K."/>
            <person name="Singh A."/>
            <person name="Dalal V."/>
            <person name="Srivastava S."/>
            <person name="Dixit A."/>
            <person name="Pal A.K."/>
            <person name="Ghazi I.A."/>
            <person name="Yadav M."/>
            <person name="Pandit A."/>
            <person name="Bhargava A."/>
            <person name="Sureshbabu K."/>
            <person name="Batra K."/>
            <person name="Sharma T.R."/>
            <person name="Mohapatra T."/>
            <person name="Singh N.K."/>
            <person name="Messing J."/>
            <person name="Nelson A.B."/>
            <person name="Fuks G."/>
            <person name="Kavchok S."/>
            <person name="Keizer G."/>
            <person name="Linton E."/>
            <person name="Llaca V."/>
            <person name="Song R."/>
            <person name="Tanyolac B."/>
            <person name="Young S."/>
            <person name="Ho-Il K."/>
            <person name="Hahn J.H."/>
            <person name="Sangsakoo G."/>
            <person name="Vanavichit A."/>
            <person name="de Mattos Luiz.A.T."/>
            <person name="Zimmer P.D."/>
            <person name="Malone G."/>
            <person name="Dellagostin O."/>
            <person name="de Oliveira A.C."/>
            <person name="Bevan M."/>
            <person name="Bancroft I."/>
            <person name="Minx P."/>
            <person name="Cordum H."/>
            <person name="Wilson R."/>
            <person name="Cheng Z."/>
            <person name="Jin W."/>
            <person name="Jiang J."/>
            <person name="Leong S.A."/>
            <person name="Iwama H."/>
            <person name="Gojobori T."/>
            <person name="Itoh T."/>
            <person name="Niimura Y."/>
            <person name="Fujii Y."/>
            <person name="Habara T."/>
            <person name="Sakai H."/>
            <person name="Sato Y."/>
            <person name="Wilson G."/>
            <person name="Kumar K."/>
            <person name="McCouch S."/>
            <person name="Juretic N."/>
            <person name="Hoen D."/>
            <person name="Wright S."/>
            <person name="Bruskiewich R."/>
            <person name="Bureau T."/>
            <person name="Miyao A."/>
            <person name="Hirochika H."/>
            <person name="Nishikawa T."/>
            <person name="Kadowaki K."/>
            <person name="Sugiura M."/>
            <person name="Burr B."/>
            <person name="Sasaki T."/>
        </authorList>
    </citation>
    <scope>NUCLEOTIDE SEQUENCE [LARGE SCALE GENOMIC DNA]</scope>
    <source>
        <strain evidence="4">cv. Nipponbare</strain>
    </source>
</reference>
<evidence type="ECO:0000313" key="3">
    <source>
        <dbReference type="EMBL" id="BAF08655.1"/>
    </source>
</evidence>
<dbReference type="OMA" id="GWGRRCC"/>